<evidence type="ECO:0008006" key="3">
    <source>
        <dbReference type="Google" id="ProtNLM"/>
    </source>
</evidence>
<sequence>MQSIRKEMQFPDMETKGTLKPTITAQPSVESSFYVPHDDDDGVEEDDRIESETALAEAQVRQSVVDAKVKEKENELIANLEVAICEKLRLPSCAPRYEGGEAEGWQETQMKLIRDIDQQWQTEVTESWKVAQLKFQRNEAKMSEDIERVIEILKPKPKPKPPTPPPSPPPSQEPPKVEETTQDSDALPDSKDSDSKDPAQRYTRLQETYREMKKFADDFEKKVGEGEIKKFRKGALKCVTRPLTNSLVKVSKFVGTHAKILLEYQKAYPDACKYVFFRMSEIIVKGAMKEGVSWKGGTVGGNVPYSAFLCGLNAFMKNNDLENYLAIVLSNECPYVVPHLENARAILGKPPNEIEGHIKEKIERGLRFYMSLLQVNLTPQEKSKMYHEAVSFMRTTPNATPAEDIASEARFHERMTGLFGGIRRAWTWVAAIINHGNHPLTANLLLEWIQDCAPTMRAVYGNQFDKILLMIYDSRQKLLIQTAQQVPGNVGILQNAASVTVKEYINWLRDPQEQYNKRDFRENFRIWKIEEGKK</sequence>
<dbReference type="GO" id="GO:0005643">
    <property type="term" value="C:nuclear pore"/>
    <property type="evidence" value="ECO:0007669"/>
    <property type="project" value="InterPro"/>
</dbReference>
<proteinExistence type="predicted"/>
<feature type="compositionally biased region" description="Polar residues" evidence="1">
    <location>
        <begin position="21"/>
        <end position="31"/>
    </location>
</feature>
<dbReference type="GO" id="GO:0016973">
    <property type="term" value="P:poly(A)+ mRNA export from nucleus"/>
    <property type="evidence" value="ECO:0007669"/>
    <property type="project" value="InterPro"/>
</dbReference>
<gene>
    <name evidence="2" type="ORF">LGLO00237_LOCUS29999</name>
</gene>
<evidence type="ECO:0000313" key="2">
    <source>
        <dbReference type="EMBL" id="CAE0678217.1"/>
    </source>
</evidence>
<reference evidence="2" key="1">
    <citation type="submission" date="2021-01" db="EMBL/GenBank/DDBJ databases">
        <authorList>
            <person name="Corre E."/>
            <person name="Pelletier E."/>
            <person name="Niang G."/>
            <person name="Scheremetjew M."/>
            <person name="Finn R."/>
            <person name="Kale V."/>
            <person name="Holt S."/>
            <person name="Cochrane G."/>
            <person name="Meng A."/>
            <person name="Brown T."/>
            <person name="Cohen L."/>
        </authorList>
    </citation>
    <scope>NUCLEOTIDE SEQUENCE</scope>
    <source>
        <strain evidence="2">CCCM811</strain>
    </source>
</reference>
<organism evidence="2">
    <name type="scientific">Lotharella globosa</name>
    <dbReference type="NCBI Taxonomy" id="91324"/>
    <lineage>
        <taxon>Eukaryota</taxon>
        <taxon>Sar</taxon>
        <taxon>Rhizaria</taxon>
        <taxon>Cercozoa</taxon>
        <taxon>Chlorarachniophyceae</taxon>
        <taxon>Lotharella</taxon>
    </lineage>
</organism>
<evidence type="ECO:0000256" key="1">
    <source>
        <dbReference type="SAM" id="MobiDB-lite"/>
    </source>
</evidence>
<feature type="region of interest" description="Disordered" evidence="1">
    <location>
        <begin position="1"/>
        <end position="46"/>
    </location>
</feature>
<feature type="compositionally biased region" description="Basic and acidic residues" evidence="1">
    <location>
        <begin position="1"/>
        <end position="17"/>
    </location>
</feature>
<dbReference type="InterPro" id="IPR038506">
    <property type="entry name" value="GLE1-like_sf"/>
</dbReference>
<accession>A0A7S3ZBR1</accession>
<feature type="region of interest" description="Disordered" evidence="1">
    <location>
        <begin position="152"/>
        <end position="200"/>
    </location>
</feature>
<dbReference type="AlphaFoldDB" id="A0A7S3ZBR1"/>
<dbReference type="EMBL" id="HBIV01042685">
    <property type="protein sequence ID" value="CAE0678217.1"/>
    <property type="molecule type" value="Transcribed_RNA"/>
</dbReference>
<dbReference type="Gene3D" id="1.25.40.510">
    <property type="entry name" value="GLE1-like"/>
    <property type="match status" value="1"/>
</dbReference>
<feature type="compositionally biased region" description="Basic and acidic residues" evidence="1">
    <location>
        <begin position="188"/>
        <end position="199"/>
    </location>
</feature>
<protein>
    <recommendedName>
        <fullName evidence="3">Nucleoporin GLE1</fullName>
    </recommendedName>
</protein>
<dbReference type="Pfam" id="PF07817">
    <property type="entry name" value="GLE1"/>
    <property type="match status" value="1"/>
</dbReference>
<dbReference type="InterPro" id="IPR012476">
    <property type="entry name" value="GLE1"/>
</dbReference>
<name>A0A7S3ZBR1_9EUKA</name>
<feature type="compositionally biased region" description="Pro residues" evidence="1">
    <location>
        <begin position="160"/>
        <end position="173"/>
    </location>
</feature>